<protein>
    <submittedName>
        <fullName evidence="1">Type II toxin-antitoxin system MqsA family antitoxin</fullName>
    </submittedName>
</protein>
<dbReference type="InterPro" id="IPR022453">
    <property type="entry name" value="Znf_MqsA-type"/>
</dbReference>
<dbReference type="NCBIfam" id="TIGR03831">
    <property type="entry name" value="YgiT_finger"/>
    <property type="match status" value="1"/>
</dbReference>
<comment type="caution">
    <text evidence="1">The sequence shown here is derived from an EMBL/GenBank/DDBJ whole genome shotgun (WGS) entry which is preliminary data.</text>
</comment>
<dbReference type="Gene3D" id="3.10.20.860">
    <property type="match status" value="1"/>
</dbReference>
<dbReference type="Pfam" id="PF15731">
    <property type="entry name" value="MqsA_antitoxin"/>
    <property type="match status" value="1"/>
</dbReference>
<keyword evidence="2" id="KW-1185">Reference proteome</keyword>
<sequence>MKCVICKTGETHPGTASMVLEREGTTVLIRDVPGEICDTCGEVYYDAETTERLLDQAEQAYRNGVDVEVKRYKKAA</sequence>
<reference evidence="1 2" key="1">
    <citation type="submission" date="2019-03" db="EMBL/GenBank/DDBJ databases">
        <title>Metabolic reconstructions from genomes of highly enriched 'Candidatus Accumulibacter' and 'Candidatus Competibacter' bioreactor populations.</title>
        <authorList>
            <person name="Annavajhala M.K."/>
            <person name="Welles L."/>
            <person name="Abbas B."/>
            <person name="Sorokin D."/>
            <person name="Park H."/>
            <person name="Van Loosdrecht M."/>
            <person name="Chandran K."/>
        </authorList>
    </citation>
    <scope>NUCLEOTIDE SEQUENCE [LARGE SCALE GENOMIC DNA]</scope>
    <source>
        <strain evidence="1 2">SBR_G</strain>
    </source>
</reference>
<name>A0ABX1TN96_9GAMM</name>
<evidence type="ECO:0000313" key="1">
    <source>
        <dbReference type="EMBL" id="NMQ20044.1"/>
    </source>
</evidence>
<organism evidence="1 2">
    <name type="scientific">Candidatus Competibacter phosphatis</name>
    <dbReference type="NCBI Taxonomy" id="221280"/>
    <lineage>
        <taxon>Bacteria</taxon>
        <taxon>Pseudomonadati</taxon>
        <taxon>Pseudomonadota</taxon>
        <taxon>Gammaproteobacteria</taxon>
        <taxon>Candidatus Competibacteraceae</taxon>
        <taxon>Candidatus Competibacter</taxon>
    </lineage>
</organism>
<proteinExistence type="predicted"/>
<dbReference type="CDD" id="cd12870">
    <property type="entry name" value="MqsA"/>
    <property type="match status" value="1"/>
</dbReference>
<dbReference type="EMBL" id="SPMZ01000037">
    <property type="protein sequence ID" value="NMQ20044.1"/>
    <property type="molecule type" value="Genomic_DNA"/>
</dbReference>
<accession>A0ABX1TN96</accession>
<gene>
    <name evidence="1" type="ORF">E4P82_13055</name>
</gene>
<evidence type="ECO:0000313" key="2">
    <source>
        <dbReference type="Proteomes" id="UP000760480"/>
    </source>
</evidence>
<dbReference type="InterPro" id="IPR032758">
    <property type="entry name" value="MqsA/HigA-2"/>
</dbReference>
<dbReference type="Proteomes" id="UP000760480">
    <property type="component" value="Unassembled WGS sequence"/>
</dbReference>